<evidence type="ECO:0000313" key="7">
    <source>
        <dbReference type="Proteomes" id="UP000326678"/>
    </source>
</evidence>
<keyword evidence="2 3" id="KW-0802">TPR repeat</keyword>
<dbReference type="PROSITE" id="PS50005">
    <property type="entry name" value="TPR"/>
    <property type="match status" value="4"/>
</dbReference>
<protein>
    <submittedName>
        <fullName evidence="6">Tetratricopeptide repeat protein</fullName>
    </submittedName>
</protein>
<name>A0A5P8VYE3_9NOSO</name>
<gene>
    <name evidence="6" type="ORF">GXM_02922</name>
</gene>
<feature type="repeat" description="TPR" evidence="3">
    <location>
        <begin position="441"/>
        <end position="474"/>
    </location>
</feature>
<dbReference type="Pfam" id="PF00656">
    <property type="entry name" value="Peptidase_C14"/>
    <property type="match status" value="1"/>
</dbReference>
<dbReference type="Gene3D" id="1.25.40.10">
    <property type="entry name" value="Tetratricopeptide repeat domain"/>
    <property type="match status" value="2"/>
</dbReference>
<dbReference type="GO" id="GO:0009279">
    <property type="term" value="C:cell outer membrane"/>
    <property type="evidence" value="ECO:0007669"/>
    <property type="project" value="TreeGrafter"/>
</dbReference>
<evidence type="ECO:0000256" key="3">
    <source>
        <dbReference type="PROSITE-ProRule" id="PRU00339"/>
    </source>
</evidence>
<feature type="compositionally biased region" description="Low complexity" evidence="4">
    <location>
        <begin position="419"/>
        <end position="438"/>
    </location>
</feature>
<dbReference type="KEGG" id="nsh:GXM_02922"/>
<evidence type="ECO:0000313" key="6">
    <source>
        <dbReference type="EMBL" id="QFS45445.1"/>
    </source>
</evidence>
<dbReference type="EMBL" id="CP045226">
    <property type="protein sequence ID" value="QFS45445.1"/>
    <property type="molecule type" value="Genomic_DNA"/>
</dbReference>
<dbReference type="PANTHER" id="PTHR44858:SF1">
    <property type="entry name" value="UDP-N-ACETYLGLUCOSAMINE--PEPTIDE N-ACETYLGLUCOSAMINYLTRANSFERASE SPINDLY-RELATED"/>
    <property type="match status" value="1"/>
</dbReference>
<dbReference type="PROSITE" id="PS50293">
    <property type="entry name" value="TPR_REGION"/>
    <property type="match status" value="1"/>
</dbReference>
<evidence type="ECO:0000256" key="4">
    <source>
        <dbReference type="SAM" id="MobiDB-lite"/>
    </source>
</evidence>
<reference evidence="6 7" key="1">
    <citation type="submission" date="2019-10" db="EMBL/GenBank/DDBJ databases">
        <title>Genomic and transcriptomic insights into the perfect genentic adaptation of a filamentous nitrogen-fixing cyanobacterium to rice fields.</title>
        <authorList>
            <person name="Chen Z."/>
        </authorList>
    </citation>
    <scope>NUCLEOTIDE SEQUENCE [LARGE SCALE GENOMIC DNA]</scope>
    <source>
        <strain evidence="6">CCNUC1</strain>
    </source>
</reference>
<dbReference type="AlphaFoldDB" id="A0A5P8VYE3"/>
<dbReference type="InterPro" id="IPR050498">
    <property type="entry name" value="Ycf3"/>
</dbReference>
<evidence type="ECO:0000256" key="2">
    <source>
        <dbReference type="ARBA" id="ARBA00022803"/>
    </source>
</evidence>
<keyword evidence="1" id="KW-0677">Repeat</keyword>
<dbReference type="GO" id="GO:0006508">
    <property type="term" value="P:proteolysis"/>
    <property type="evidence" value="ECO:0007669"/>
    <property type="project" value="InterPro"/>
</dbReference>
<dbReference type="InterPro" id="IPR011990">
    <property type="entry name" value="TPR-like_helical_dom_sf"/>
</dbReference>
<dbReference type="Pfam" id="PF00515">
    <property type="entry name" value="TPR_1"/>
    <property type="match status" value="2"/>
</dbReference>
<dbReference type="InterPro" id="IPR018247">
    <property type="entry name" value="EF_Hand_1_Ca_BS"/>
</dbReference>
<dbReference type="SUPFAM" id="SSF52129">
    <property type="entry name" value="Caspase-like"/>
    <property type="match status" value="1"/>
</dbReference>
<dbReference type="Proteomes" id="UP000326678">
    <property type="component" value="Chromosome Gxm1"/>
</dbReference>
<dbReference type="SMART" id="SM00028">
    <property type="entry name" value="TPR"/>
    <property type="match status" value="4"/>
</dbReference>
<dbReference type="InterPro" id="IPR019734">
    <property type="entry name" value="TPR_rpt"/>
</dbReference>
<proteinExistence type="predicted"/>
<dbReference type="InterPro" id="IPR011600">
    <property type="entry name" value="Pept_C14_caspase"/>
</dbReference>
<feature type="region of interest" description="Disordered" evidence="4">
    <location>
        <begin position="412"/>
        <end position="445"/>
    </location>
</feature>
<feature type="repeat" description="TPR" evidence="3">
    <location>
        <begin position="475"/>
        <end position="508"/>
    </location>
</feature>
<accession>A0A5P8VYE3</accession>
<dbReference type="InterPro" id="IPR029030">
    <property type="entry name" value="Caspase-like_dom_sf"/>
</dbReference>
<dbReference type="PROSITE" id="PS00018">
    <property type="entry name" value="EF_HAND_1"/>
    <property type="match status" value="1"/>
</dbReference>
<dbReference type="PANTHER" id="PTHR44858">
    <property type="entry name" value="TETRATRICOPEPTIDE REPEAT PROTEIN 6"/>
    <property type="match status" value="1"/>
</dbReference>
<dbReference type="GO" id="GO:0046813">
    <property type="term" value="P:receptor-mediated virion attachment to host cell"/>
    <property type="evidence" value="ECO:0007669"/>
    <property type="project" value="TreeGrafter"/>
</dbReference>
<dbReference type="GO" id="GO:0004197">
    <property type="term" value="F:cysteine-type endopeptidase activity"/>
    <property type="evidence" value="ECO:0007669"/>
    <property type="project" value="InterPro"/>
</dbReference>
<dbReference type="Gene3D" id="3.40.50.1460">
    <property type="match status" value="1"/>
</dbReference>
<feature type="domain" description="Peptidase C14 caspase" evidence="5">
    <location>
        <begin position="1"/>
        <end position="230"/>
    </location>
</feature>
<organism evidence="6 7">
    <name type="scientific">Nostoc sphaeroides CCNUC1</name>
    <dbReference type="NCBI Taxonomy" id="2653204"/>
    <lineage>
        <taxon>Bacteria</taxon>
        <taxon>Bacillati</taxon>
        <taxon>Cyanobacteriota</taxon>
        <taxon>Cyanophyceae</taxon>
        <taxon>Nostocales</taxon>
        <taxon>Nostocaceae</taxon>
        <taxon>Nostoc</taxon>
    </lineage>
</organism>
<evidence type="ECO:0000256" key="1">
    <source>
        <dbReference type="ARBA" id="ARBA00022737"/>
    </source>
</evidence>
<dbReference type="SUPFAM" id="SSF48452">
    <property type="entry name" value="TPR-like"/>
    <property type="match status" value="1"/>
</dbReference>
<dbReference type="NCBIfam" id="NF047832">
    <property type="entry name" value="caspase_w_EACC1"/>
    <property type="match status" value="1"/>
</dbReference>
<dbReference type="Pfam" id="PF13181">
    <property type="entry name" value="TPR_8"/>
    <property type="match status" value="1"/>
</dbReference>
<feature type="repeat" description="TPR" evidence="3">
    <location>
        <begin position="543"/>
        <end position="576"/>
    </location>
</feature>
<feature type="repeat" description="TPR" evidence="3">
    <location>
        <begin position="509"/>
        <end position="542"/>
    </location>
</feature>
<evidence type="ECO:0000259" key="5">
    <source>
        <dbReference type="Pfam" id="PF00656"/>
    </source>
</evidence>
<sequence length="594" mass="66706">MALLIGVSEYEPGLNPLPASVKDMQAIAKVLQHPEMGDFAEADIQKLENPDPQKMQEAIETLFSDRRKDDLVVLYFSGHGIKDESGKLHLATRLTRKNPQGRLIKSTTVPASFVHNIMSDSHCKRQVVILDCCFSGAFAEGWSAKDDGSLDIRAELGGEGRVVLTSSTATEYSFQQQEANLSIYTRYLIEGIETGAADLDSDGAVSVDELHEYAKRKVQKAAPAMQPEIYAVKEGFKILLSKAPIGDPKLKYRKEVEIYANRGEISIIGRRILDALRQKLGLLPEETAAIEAEVLKPYREYQQKLQQYEQALVDAIGREQTLSDYTRNDLRRYQEILGLRDEDIASIETRISPKNGSFPFPDKVTAFKSYDATPVKPPNKAVAVLRNPRVMIGTGVLVTVVLAFSFLVKPHDPSVTTQPSPVESSTPATSPTVSPTTEMSAKNFYDRGIDKSNKKDYKGAIEDFNEVLRLDRNRVLAYYQRGYALNKLEKYNEAIEDFNEYLKINPNDVDALNMRGLSYYNLDKYEQAITDCTNAIKLNSEYAHAYYNRALAYAAQTNNQKAIADYQKAAELYQQQGKTKDYQDALEKLKELQK</sequence>
<keyword evidence="7" id="KW-1185">Reference proteome</keyword>